<feature type="domain" description="RmlD-like substrate binding" evidence="1">
    <location>
        <begin position="13"/>
        <end position="82"/>
    </location>
</feature>
<gene>
    <name evidence="2" type="ORF">HELGO_WM27556</name>
</gene>
<dbReference type="Gene3D" id="3.40.50.720">
    <property type="entry name" value="NAD(P)-binding Rossmann-like Domain"/>
    <property type="match status" value="1"/>
</dbReference>
<accession>A0A6S6U3N4</accession>
<dbReference type="AlphaFoldDB" id="A0A6S6U3N4"/>
<organism evidence="2">
    <name type="scientific">uncultured Sulfurovum sp</name>
    <dbReference type="NCBI Taxonomy" id="269237"/>
    <lineage>
        <taxon>Bacteria</taxon>
        <taxon>Pseudomonadati</taxon>
        <taxon>Campylobacterota</taxon>
        <taxon>Epsilonproteobacteria</taxon>
        <taxon>Campylobacterales</taxon>
        <taxon>Sulfurovaceae</taxon>
        <taxon>Sulfurovum</taxon>
        <taxon>environmental samples</taxon>
    </lineage>
</organism>
<sequence length="82" mass="9405">MNCLIMELITMLNVLVTGKKGQVASEIKELSHNYAYNFFFTDRDELDIKNQDEIQSFIKKNAINIIINCAAYTAVDKAEEEQ</sequence>
<evidence type="ECO:0000259" key="1">
    <source>
        <dbReference type="Pfam" id="PF04321"/>
    </source>
</evidence>
<dbReference type="InterPro" id="IPR029903">
    <property type="entry name" value="RmlD-like-bd"/>
</dbReference>
<dbReference type="SUPFAM" id="SSF51735">
    <property type="entry name" value="NAD(P)-binding Rossmann-fold domains"/>
    <property type="match status" value="1"/>
</dbReference>
<name>A0A6S6U3N4_9BACT</name>
<proteinExistence type="predicted"/>
<dbReference type="InterPro" id="IPR036291">
    <property type="entry name" value="NAD(P)-bd_dom_sf"/>
</dbReference>
<evidence type="ECO:0000313" key="2">
    <source>
        <dbReference type="EMBL" id="CAA6827546.1"/>
    </source>
</evidence>
<dbReference type="Pfam" id="PF04321">
    <property type="entry name" value="RmlD_sub_bind"/>
    <property type="match status" value="1"/>
</dbReference>
<feature type="non-terminal residue" evidence="2">
    <location>
        <position position="82"/>
    </location>
</feature>
<dbReference type="EMBL" id="CACVAZ010000222">
    <property type="protein sequence ID" value="CAA6827546.1"/>
    <property type="molecule type" value="Genomic_DNA"/>
</dbReference>
<protein>
    <submittedName>
        <fullName evidence="2">dTDP-4-dehydrorhamnose reductase</fullName>
    </submittedName>
</protein>
<reference evidence="2" key="1">
    <citation type="submission" date="2020-01" db="EMBL/GenBank/DDBJ databases">
        <authorList>
            <person name="Meier V. D."/>
            <person name="Meier V D."/>
        </authorList>
    </citation>
    <scope>NUCLEOTIDE SEQUENCE</scope>
    <source>
        <strain evidence="2">HLG_WM_MAG_02</strain>
    </source>
</reference>